<dbReference type="SUPFAM" id="SSF50182">
    <property type="entry name" value="Sm-like ribonucleoproteins"/>
    <property type="match status" value="1"/>
</dbReference>
<comment type="subcellular location">
    <subcellularLocation>
        <location evidence="1">Membrane</location>
    </subcellularLocation>
</comment>
<dbReference type="InterPro" id="IPR023408">
    <property type="entry name" value="MscS_beta-dom_sf"/>
</dbReference>
<feature type="domain" description="Mechanosensitive ion channel MscS" evidence="6">
    <location>
        <begin position="93"/>
        <end position="164"/>
    </location>
</feature>
<organism evidence="7 8">
    <name type="scientific">Photobacterium lipolyticum</name>
    <dbReference type="NCBI Taxonomy" id="266810"/>
    <lineage>
        <taxon>Bacteria</taxon>
        <taxon>Pseudomonadati</taxon>
        <taxon>Pseudomonadota</taxon>
        <taxon>Gammaproteobacteria</taxon>
        <taxon>Vibrionales</taxon>
        <taxon>Vibrionaceae</taxon>
        <taxon>Photobacterium</taxon>
    </lineage>
</organism>
<dbReference type="Gene3D" id="2.30.30.60">
    <property type="match status" value="1"/>
</dbReference>
<sequence>MNDFISENKLIASMVLVAIVWSARWLIVRHLSQRPSGEDELPRRWINSIKNATNLLIAIGLIIIWLSELRFMALSIAAFAVALVVATREFIQCFLGSLYQASNRTFVVGDWIRVGTNNGEVVRSDWFSTILLEIDLETMTYGYTGRTLIIPNNQFISNTIQNLNFMRRYVAHSFVIVRDADPVNFFDARDFILERAKECCMPFQDVAHRYSVLIDKRLGVNLSGSEASVRITSTNLGKNMLTVTVFCPTKEAVNIEQRITEDFMTFWYAEVEKLKAQKDKKPQVQEKILVAAEAE</sequence>
<evidence type="ECO:0000256" key="2">
    <source>
        <dbReference type="ARBA" id="ARBA00022692"/>
    </source>
</evidence>
<accession>A0A2T3MZS5</accession>
<dbReference type="RefSeq" id="WP_107283149.1">
    <property type="nucleotide sequence ID" value="NZ_PYMC01000005.1"/>
</dbReference>
<evidence type="ECO:0000256" key="3">
    <source>
        <dbReference type="ARBA" id="ARBA00022989"/>
    </source>
</evidence>
<keyword evidence="3 5" id="KW-1133">Transmembrane helix</keyword>
<dbReference type="PANTHER" id="PTHR30566">
    <property type="entry name" value="YNAI-RELATED MECHANOSENSITIVE ION CHANNEL"/>
    <property type="match status" value="1"/>
</dbReference>
<feature type="transmembrane region" description="Helical" evidence="5">
    <location>
        <begin position="12"/>
        <end position="28"/>
    </location>
</feature>
<dbReference type="Pfam" id="PF00924">
    <property type="entry name" value="MS_channel_2nd"/>
    <property type="match status" value="1"/>
</dbReference>
<keyword evidence="2 5" id="KW-0812">Transmembrane</keyword>
<evidence type="ECO:0000313" key="8">
    <source>
        <dbReference type="Proteomes" id="UP000240904"/>
    </source>
</evidence>
<dbReference type="InterPro" id="IPR010920">
    <property type="entry name" value="LSM_dom_sf"/>
</dbReference>
<proteinExistence type="predicted"/>
<dbReference type="PANTHER" id="PTHR30566:SF27">
    <property type="entry name" value="MECHANOSENSITIVE ION CHANNEL PROTEIN"/>
    <property type="match status" value="1"/>
</dbReference>
<dbReference type="GO" id="GO:0008381">
    <property type="term" value="F:mechanosensitive monoatomic ion channel activity"/>
    <property type="evidence" value="ECO:0007669"/>
    <property type="project" value="UniProtKB-ARBA"/>
</dbReference>
<evidence type="ECO:0000313" key="7">
    <source>
        <dbReference type="EMBL" id="PSW05508.1"/>
    </source>
</evidence>
<protein>
    <submittedName>
        <fullName evidence="7">Mechanosensitive ion channel protein MscS</fullName>
    </submittedName>
</protein>
<dbReference type="InterPro" id="IPR006685">
    <property type="entry name" value="MscS_channel_2nd"/>
</dbReference>
<dbReference type="Proteomes" id="UP000240904">
    <property type="component" value="Unassembled WGS sequence"/>
</dbReference>
<dbReference type="GO" id="GO:0016020">
    <property type="term" value="C:membrane"/>
    <property type="evidence" value="ECO:0007669"/>
    <property type="project" value="UniProtKB-SubCell"/>
</dbReference>
<dbReference type="OrthoDB" id="9775421at2"/>
<reference evidence="7 8" key="1">
    <citation type="submission" date="2018-03" db="EMBL/GenBank/DDBJ databases">
        <title>Whole genome sequencing of Histamine producing bacteria.</title>
        <authorList>
            <person name="Butler K."/>
        </authorList>
    </citation>
    <scope>NUCLEOTIDE SEQUENCE [LARGE SCALE GENOMIC DNA]</scope>
    <source>
        <strain evidence="7 8">DSM 16190</strain>
    </source>
</reference>
<evidence type="ECO:0000256" key="5">
    <source>
        <dbReference type="SAM" id="Phobius"/>
    </source>
</evidence>
<name>A0A2T3MZS5_9GAMM</name>
<feature type="transmembrane region" description="Helical" evidence="5">
    <location>
        <begin position="49"/>
        <end position="66"/>
    </location>
</feature>
<comment type="caution">
    <text evidence="7">The sequence shown here is derived from an EMBL/GenBank/DDBJ whole genome shotgun (WGS) entry which is preliminary data.</text>
</comment>
<dbReference type="AlphaFoldDB" id="A0A2T3MZS5"/>
<keyword evidence="4 5" id="KW-0472">Membrane</keyword>
<gene>
    <name evidence="7" type="ORF">C9I89_09695</name>
</gene>
<keyword evidence="8" id="KW-1185">Reference proteome</keyword>
<evidence type="ECO:0000259" key="6">
    <source>
        <dbReference type="Pfam" id="PF00924"/>
    </source>
</evidence>
<evidence type="ECO:0000256" key="4">
    <source>
        <dbReference type="ARBA" id="ARBA00023136"/>
    </source>
</evidence>
<dbReference type="EMBL" id="PYMC01000005">
    <property type="protein sequence ID" value="PSW05508.1"/>
    <property type="molecule type" value="Genomic_DNA"/>
</dbReference>
<evidence type="ECO:0000256" key="1">
    <source>
        <dbReference type="ARBA" id="ARBA00004370"/>
    </source>
</evidence>